<protein>
    <submittedName>
        <fullName evidence="2">Uncharacterized protein</fullName>
    </submittedName>
</protein>
<feature type="compositionally biased region" description="Acidic residues" evidence="1">
    <location>
        <begin position="67"/>
        <end position="85"/>
    </location>
</feature>
<evidence type="ECO:0000256" key="1">
    <source>
        <dbReference type="SAM" id="MobiDB-lite"/>
    </source>
</evidence>
<dbReference type="Proteomes" id="UP001189429">
    <property type="component" value="Unassembled WGS sequence"/>
</dbReference>
<comment type="caution">
    <text evidence="2">The sequence shown here is derived from an EMBL/GenBank/DDBJ whole genome shotgun (WGS) entry which is preliminary data.</text>
</comment>
<keyword evidence="3" id="KW-1185">Reference proteome</keyword>
<feature type="compositionally biased region" description="Low complexity" evidence="1">
    <location>
        <begin position="128"/>
        <end position="144"/>
    </location>
</feature>
<evidence type="ECO:0000313" key="3">
    <source>
        <dbReference type="Proteomes" id="UP001189429"/>
    </source>
</evidence>
<dbReference type="EMBL" id="CAUYUJ010008036">
    <property type="protein sequence ID" value="CAK0822696.1"/>
    <property type="molecule type" value="Genomic_DNA"/>
</dbReference>
<name>A0ABN9RVC6_9DINO</name>
<feature type="compositionally biased region" description="Basic and acidic residues" evidence="1">
    <location>
        <begin position="105"/>
        <end position="119"/>
    </location>
</feature>
<feature type="compositionally biased region" description="Polar residues" evidence="1">
    <location>
        <begin position="22"/>
        <end position="36"/>
    </location>
</feature>
<proteinExistence type="predicted"/>
<sequence length="183" mass="19568">MRHVCLAAALWDQGDLKGSTRAPPQNGTSTSQGSTQHGRERATTPRRYPLGWPERNACDIAVAMGHDEDEDEDEEEEEEEEEAEEEGRRRRRTNKSPTPKTCGQETKKTDALCRPELRAHCAGQRVQGRAAAADASSPSDARGPQAGAGEAPARRGSAYPPHVGPEGKAPVRFDGRGAGGGCA</sequence>
<feature type="region of interest" description="Disordered" evidence="1">
    <location>
        <begin position="10"/>
        <end position="183"/>
    </location>
</feature>
<evidence type="ECO:0000313" key="2">
    <source>
        <dbReference type="EMBL" id="CAK0822696.1"/>
    </source>
</evidence>
<feature type="compositionally biased region" description="Polar residues" evidence="1">
    <location>
        <begin position="95"/>
        <end position="104"/>
    </location>
</feature>
<gene>
    <name evidence="2" type="ORF">PCOR1329_LOCUS23647</name>
</gene>
<accession>A0ABN9RVC6</accession>
<reference evidence="2" key="1">
    <citation type="submission" date="2023-10" db="EMBL/GenBank/DDBJ databases">
        <authorList>
            <person name="Chen Y."/>
            <person name="Shah S."/>
            <person name="Dougan E. K."/>
            <person name="Thang M."/>
            <person name="Chan C."/>
        </authorList>
    </citation>
    <scope>NUCLEOTIDE SEQUENCE [LARGE SCALE GENOMIC DNA]</scope>
</reference>
<organism evidence="2 3">
    <name type="scientific">Prorocentrum cordatum</name>
    <dbReference type="NCBI Taxonomy" id="2364126"/>
    <lineage>
        <taxon>Eukaryota</taxon>
        <taxon>Sar</taxon>
        <taxon>Alveolata</taxon>
        <taxon>Dinophyceae</taxon>
        <taxon>Prorocentrales</taxon>
        <taxon>Prorocentraceae</taxon>
        <taxon>Prorocentrum</taxon>
    </lineage>
</organism>